<dbReference type="PANTHER" id="PTHR11851">
    <property type="entry name" value="METALLOPROTEASE"/>
    <property type="match status" value="1"/>
</dbReference>
<proteinExistence type="predicted"/>
<dbReference type="InterPro" id="IPR050361">
    <property type="entry name" value="MPP/UQCRC_Complex"/>
</dbReference>
<dbReference type="InterPro" id="IPR007863">
    <property type="entry name" value="Peptidase_M16_C"/>
</dbReference>
<sequence length="278" mass="30667">MIEQWTSASGVVVYFVPRREVPIVDINIDFAAGSVFDPPGKSGLADLLASVLLTGQKAYRATGPFVEETLPAMREEVAEHAFDMIGAKVAADAQADRLSVGLRALSHPVLLRRAVTLLTAMLAVPSWAARPIARERERLLAAAEEQLIDPEQLANLRLTQALYGDHPYGRLPDVASLEDIETADLRAFHRRYLTRERAVITVVGDLSMDDARAMAEQLGARCRRPCRRMRHASRGTANTSVAEVPRSIPCSRICSSRQVRRHGRARNGSITRPARRIC</sequence>
<evidence type="ECO:0000313" key="2">
    <source>
        <dbReference type="EMBL" id="KKB65261.1"/>
    </source>
</evidence>
<dbReference type="PANTHER" id="PTHR11851:SF224">
    <property type="entry name" value="PROCESSING PROTEASE"/>
    <property type="match status" value="1"/>
</dbReference>
<protein>
    <recommendedName>
        <fullName evidence="1">Peptidase M16 C-terminal domain-containing protein</fullName>
    </recommendedName>
</protein>
<comment type="caution">
    <text evidence="2">The sequence shown here is derived from an EMBL/GenBank/DDBJ whole genome shotgun (WGS) entry which is preliminary data.</text>
</comment>
<dbReference type="AlphaFoldDB" id="A0A0F5K559"/>
<gene>
    <name evidence="2" type="ORF">WM40_01175</name>
</gene>
<dbReference type="EMBL" id="LAQU01000001">
    <property type="protein sequence ID" value="KKB65261.1"/>
    <property type="molecule type" value="Genomic_DNA"/>
</dbReference>
<dbReference type="STRING" id="28092.WM40_01175"/>
<organism evidence="2 3">
    <name type="scientific">Robbsia andropogonis</name>
    <dbReference type="NCBI Taxonomy" id="28092"/>
    <lineage>
        <taxon>Bacteria</taxon>
        <taxon>Pseudomonadati</taxon>
        <taxon>Pseudomonadota</taxon>
        <taxon>Betaproteobacteria</taxon>
        <taxon>Burkholderiales</taxon>
        <taxon>Burkholderiaceae</taxon>
        <taxon>Robbsia</taxon>
    </lineage>
</organism>
<name>A0A0F5K559_9BURK</name>
<dbReference type="GO" id="GO:0046872">
    <property type="term" value="F:metal ion binding"/>
    <property type="evidence" value="ECO:0007669"/>
    <property type="project" value="InterPro"/>
</dbReference>
<reference evidence="2 3" key="1">
    <citation type="submission" date="2015-03" db="EMBL/GenBank/DDBJ databases">
        <title>Draft Genome Sequence of Burkholderia andropogonis type strain ICMP2807, isolated from Sorghum bicolor.</title>
        <authorList>
            <person name="Lopes-Santos L."/>
            <person name="Castro D.B."/>
            <person name="Ottoboni L.M."/>
            <person name="Park D."/>
            <person name="Weirc B.S."/>
            <person name="Destefano S.A."/>
        </authorList>
    </citation>
    <scope>NUCLEOTIDE SEQUENCE [LARGE SCALE GENOMIC DNA]</scope>
    <source>
        <strain evidence="2 3">ICMP2807</strain>
    </source>
</reference>
<dbReference type="SUPFAM" id="SSF63411">
    <property type="entry name" value="LuxS/MPP-like metallohydrolase"/>
    <property type="match status" value="1"/>
</dbReference>
<accession>A0A0F5K559</accession>
<dbReference type="PATRIC" id="fig|28092.6.peg.261"/>
<dbReference type="OrthoDB" id="9811314at2"/>
<evidence type="ECO:0000313" key="3">
    <source>
        <dbReference type="Proteomes" id="UP000033618"/>
    </source>
</evidence>
<dbReference type="RefSeq" id="WP_046151897.1">
    <property type="nucleotide sequence ID" value="NZ_LAQU01000001.1"/>
</dbReference>
<dbReference type="Gene3D" id="3.30.830.10">
    <property type="entry name" value="Metalloenzyme, LuxS/M16 peptidase-like"/>
    <property type="match status" value="1"/>
</dbReference>
<keyword evidence="3" id="KW-1185">Reference proteome</keyword>
<dbReference type="Pfam" id="PF05193">
    <property type="entry name" value="Peptidase_M16_C"/>
    <property type="match status" value="1"/>
</dbReference>
<dbReference type="Proteomes" id="UP000033618">
    <property type="component" value="Unassembled WGS sequence"/>
</dbReference>
<dbReference type="InterPro" id="IPR011249">
    <property type="entry name" value="Metalloenz_LuxS/M16"/>
</dbReference>
<evidence type="ECO:0000259" key="1">
    <source>
        <dbReference type="Pfam" id="PF05193"/>
    </source>
</evidence>
<feature type="domain" description="Peptidase M16 C-terminal" evidence="1">
    <location>
        <begin position="180"/>
        <end position="218"/>
    </location>
</feature>